<evidence type="ECO:0000313" key="5">
    <source>
        <dbReference type="Proteomes" id="UP001139409"/>
    </source>
</evidence>
<evidence type="ECO:0000313" key="4">
    <source>
        <dbReference type="EMBL" id="MCA6077004.1"/>
    </source>
</evidence>
<dbReference type="Proteomes" id="UP001139409">
    <property type="component" value="Unassembled WGS sequence"/>
</dbReference>
<dbReference type="EMBL" id="JAIXNE010000003">
    <property type="protein sequence ID" value="MCA6075876.1"/>
    <property type="molecule type" value="Genomic_DNA"/>
</dbReference>
<evidence type="ECO:0008006" key="6">
    <source>
        <dbReference type="Google" id="ProtNLM"/>
    </source>
</evidence>
<name>A0A9X1HQ26_9BACT</name>
<gene>
    <name evidence="2" type="ORF">LDX50_07445</name>
    <name evidence="3" type="ORF">LDX50_13415</name>
    <name evidence="4" type="ORF">LDX50_19135</name>
</gene>
<accession>A0A9X1HQ26</accession>
<dbReference type="EMBL" id="JAIXNE010000004">
    <property type="protein sequence ID" value="MCA6077004.1"/>
    <property type="molecule type" value="Genomic_DNA"/>
</dbReference>
<keyword evidence="1" id="KW-0732">Signal</keyword>
<organism evidence="3 5">
    <name type="scientific">Fulvivirga sedimenti</name>
    <dbReference type="NCBI Taxonomy" id="2879465"/>
    <lineage>
        <taxon>Bacteria</taxon>
        <taxon>Pseudomonadati</taxon>
        <taxon>Bacteroidota</taxon>
        <taxon>Cytophagia</taxon>
        <taxon>Cytophagales</taxon>
        <taxon>Fulvivirgaceae</taxon>
        <taxon>Fulvivirga</taxon>
    </lineage>
</organism>
<protein>
    <recommendedName>
        <fullName evidence="6">Lipoprotein</fullName>
    </recommendedName>
</protein>
<feature type="signal peptide" evidence="1">
    <location>
        <begin position="1"/>
        <end position="23"/>
    </location>
</feature>
<evidence type="ECO:0000256" key="1">
    <source>
        <dbReference type="SAM" id="SignalP"/>
    </source>
</evidence>
<keyword evidence="5" id="KW-1185">Reference proteome</keyword>
<comment type="caution">
    <text evidence="3">The sequence shown here is derived from an EMBL/GenBank/DDBJ whole genome shotgun (WGS) entry which is preliminary data.</text>
</comment>
<dbReference type="RefSeq" id="WP_225697812.1">
    <property type="nucleotide sequence ID" value="NZ_JAIXNE010000002.1"/>
</dbReference>
<proteinExistence type="predicted"/>
<evidence type="ECO:0000313" key="2">
    <source>
        <dbReference type="EMBL" id="MCA6074699.1"/>
    </source>
</evidence>
<reference evidence="3" key="1">
    <citation type="submission" date="2021-09" db="EMBL/GenBank/DDBJ databases">
        <title>Fulvivirga sp. isolated from coastal sediment.</title>
        <authorList>
            <person name="Yu H."/>
        </authorList>
    </citation>
    <scope>NUCLEOTIDE SEQUENCE</scope>
    <source>
        <strain evidence="3">1062</strain>
    </source>
</reference>
<feature type="chain" id="PRO_5041155337" description="Lipoprotein" evidence="1">
    <location>
        <begin position="24"/>
        <end position="287"/>
    </location>
</feature>
<sequence length="287" mass="31735">MKKSVNHTFRLIAILLTATYFTACNNDEDAVQADTSAEDLEIVSEASFTNTLADEDLEMVELVTEASISGGKTSNHHLPECAVVTRDAENQQVIIDFGEECIGPFGRTRSGKIIISYGGEFNDQMANRVISFDNYVVNNRQISGTIELRNFNRSEEGFLTATRALVGYTVTYPDGNSVTVNGSTLREWIEGEGDGDPLTNVIRITGGYEGTSTRGVRFTHTITEPVIARFACRAQGGFLRTAGIIEMIRKNENFSKERIRTILYGDDICDNTITVIINGREFTITEE</sequence>
<dbReference type="EMBL" id="JAIXNE010000002">
    <property type="protein sequence ID" value="MCA6074699.1"/>
    <property type="molecule type" value="Genomic_DNA"/>
</dbReference>
<evidence type="ECO:0000313" key="3">
    <source>
        <dbReference type="EMBL" id="MCA6075876.1"/>
    </source>
</evidence>
<dbReference type="AlphaFoldDB" id="A0A9X1HQ26"/>